<dbReference type="RefSeq" id="WP_007183856.1">
    <property type="nucleotide sequence ID" value="NZ_AKGD01000001.1"/>
</dbReference>
<evidence type="ECO:0000313" key="2">
    <source>
        <dbReference type="Proteomes" id="UP000003704"/>
    </source>
</evidence>
<evidence type="ECO:0008006" key="3">
    <source>
        <dbReference type="Google" id="ProtNLM"/>
    </source>
</evidence>
<dbReference type="PANTHER" id="PTHR48228">
    <property type="entry name" value="SUCCINYL-COA--D-CITRAMALATE COA-TRANSFERASE"/>
    <property type="match status" value="1"/>
</dbReference>
<dbReference type="InterPro" id="IPR044855">
    <property type="entry name" value="CoA-Trfase_III_dom3_sf"/>
</dbReference>
<dbReference type="InterPro" id="IPR050509">
    <property type="entry name" value="CoA-transferase_III"/>
</dbReference>
<dbReference type="GO" id="GO:0003824">
    <property type="term" value="F:catalytic activity"/>
    <property type="evidence" value="ECO:0007669"/>
    <property type="project" value="InterPro"/>
</dbReference>
<dbReference type="Pfam" id="PF02515">
    <property type="entry name" value="CoA_transf_3"/>
    <property type="match status" value="1"/>
</dbReference>
<dbReference type="EMBL" id="AKGD01000001">
    <property type="protein sequence ID" value="EIT70763.1"/>
    <property type="molecule type" value="Genomic_DNA"/>
</dbReference>
<comment type="caution">
    <text evidence="1">The sequence shown here is derived from an EMBL/GenBank/DDBJ whole genome shotgun (WGS) entry which is preliminary data.</text>
</comment>
<dbReference type="InterPro" id="IPR003673">
    <property type="entry name" value="CoA-Trfase_fam_III"/>
</dbReference>
<dbReference type="SUPFAM" id="SSF89796">
    <property type="entry name" value="CoA-transferase family III (CaiB/BaiF)"/>
    <property type="match status" value="1"/>
</dbReference>
<protein>
    <recommendedName>
        <fullName evidence="3">L-carnitine dehydratase/bile acid-inducible protein F</fullName>
    </recommendedName>
</protein>
<evidence type="ECO:0000313" key="1">
    <source>
        <dbReference type="EMBL" id="EIT70763.1"/>
    </source>
</evidence>
<name>I8TA63_9GAMM</name>
<dbReference type="AlphaFoldDB" id="I8TA63"/>
<organism evidence="1 2">
    <name type="scientific">Hydrocarboniphaga effusa AP103</name>
    <dbReference type="NCBI Taxonomy" id="1172194"/>
    <lineage>
        <taxon>Bacteria</taxon>
        <taxon>Pseudomonadati</taxon>
        <taxon>Pseudomonadota</taxon>
        <taxon>Gammaproteobacteria</taxon>
        <taxon>Nevskiales</taxon>
        <taxon>Nevskiaceae</taxon>
        <taxon>Hydrocarboniphaga</taxon>
    </lineage>
</organism>
<dbReference type="PATRIC" id="fig|1172194.4.peg.860"/>
<dbReference type="InterPro" id="IPR023606">
    <property type="entry name" value="CoA-Trfase_III_dom_1_sf"/>
</dbReference>
<dbReference type="Proteomes" id="UP000003704">
    <property type="component" value="Unassembled WGS sequence"/>
</dbReference>
<keyword evidence="2" id="KW-1185">Reference proteome</keyword>
<proteinExistence type="predicted"/>
<accession>I8TA63</accession>
<gene>
    <name evidence="1" type="ORF">WQQ_09000</name>
</gene>
<sequence length="364" mass="38641">MSAALAGLRVLDFSTLLPGPLATLMLAEAGAEVIKIERPDGGDAMRRDPHYFALLNRGKRSLALDLKSETARAALRPLVESADVLIEQFRPGVMQRLGLGYETLAAINPRLIYVSIAGYRSDGPEANRPGHDLTYAAESGLLSLAAGGDGAPVLPAALVADIAGGSYPAVLNVLLALRRRDASGRGCRVEIAMRDGLLPFLYEAIADRQALGVEPKAGYSPATGGSPRYQLYRTLDGRHLAVAAVEEKFWRNFCEAIGLPASFRDDARDPAATQQAVAERIASRSGAEWEARLDGLDVCCSLVRNVGEAMSGPELAHLFDRSVRFDARTLGALPLPLSRSLLCDDACASAPALGEANDALLKPA</sequence>
<dbReference type="Gene3D" id="3.40.50.10540">
    <property type="entry name" value="Crotonobetainyl-coa:carnitine coa-transferase, domain 1"/>
    <property type="match status" value="1"/>
</dbReference>
<dbReference type="OrthoDB" id="9058532at2"/>
<dbReference type="Gene3D" id="3.30.1540.10">
    <property type="entry name" value="formyl-coa transferase, domain 3"/>
    <property type="match status" value="1"/>
</dbReference>
<reference evidence="1 2" key="1">
    <citation type="journal article" date="2012" name="J. Bacteriol.">
        <title>Genome Sequence of n-Alkane-Degrading Hydrocarboniphaga effusa Strain AP103T (ATCC BAA-332T).</title>
        <authorList>
            <person name="Chang H.K."/>
            <person name="Zylstra G.J."/>
            <person name="Chae J.C."/>
        </authorList>
    </citation>
    <scope>NUCLEOTIDE SEQUENCE [LARGE SCALE GENOMIC DNA]</scope>
    <source>
        <strain evidence="1 2">AP103</strain>
    </source>
</reference>
<dbReference type="STRING" id="1172194.WQQ_09000"/>
<dbReference type="PANTHER" id="PTHR48228:SF5">
    <property type="entry name" value="ALPHA-METHYLACYL-COA RACEMASE"/>
    <property type="match status" value="1"/>
</dbReference>